<dbReference type="RefSeq" id="WP_136078086.1">
    <property type="nucleotide sequence ID" value="NZ_CAAHFG010000001.1"/>
</dbReference>
<reference evidence="2 3" key="1">
    <citation type="submission" date="2019-04" db="EMBL/GenBank/DDBJ databases">
        <authorList>
            <person name="Van Vliet M D."/>
        </authorList>
    </citation>
    <scope>NUCLEOTIDE SEQUENCE [LARGE SCALE GENOMIC DNA]</scope>
    <source>
        <strain evidence="2 3">F1</strain>
    </source>
</reference>
<dbReference type="CDD" id="cd00093">
    <property type="entry name" value="HTH_XRE"/>
    <property type="match status" value="1"/>
</dbReference>
<dbReference type="Pfam" id="PF12844">
    <property type="entry name" value="HTH_19"/>
    <property type="match status" value="1"/>
</dbReference>
<dbReference type="Proteomes" id="UP000366872">
    <property type="component" value="Unassembled WGS sequence"/>
</dbReference>
<dbReference type="AlphaFoldDB" id="A0A6C2TXU6"/>
<keyword evidence="3" id="KW-1185">Reference proteome</keyword>
<protein>
    <recommendedName>
        <fullName evidence="1">HTH cro/C1-type domain-containing protein</fullName>
    </recommendedName>
</protein>
<organism evidence="2 3">
    <name type="scientific">Pontiella desulfatans</name>
    <dbReference type="NCBI Taxonomy" id="2750659"/>
    <lineage>
        <taxon>Bacteria</taxon>
        <taxon>Pseudomonadati</taxon>
        <taxon>Kiritimatiellota</taxon>
        <taxon>Kiritimatiellia</taxon>
        <taxon>Kiritimatiellales</taxon>
        <taxon>Pontiellaceae</taxon>
        <taxon>Pontiella</taxon>
    </lineage>
</organism>
<sequence>MTVDEVGKIIRRARKAQGITQSALAMTANTAPRFISNLENGKPTCEIGKALHVLECLGISIEMKDPA</sequence>
<gene>
    <name evidence="2" type="ORF">PDESU_00971</name>
</gene>
<dbReference type="EMBL" id="CAAHFG010000001">
    <property type="protein sequence ID" value="VGO12419.1"/>
    <property type="molecule type" value="Genomic_DNA"/>
</dbReference>
<dbReference type="InterPro" id="IPR010982">
    <property type="entry name" value="Lambda_DNA-bd_dom_sf"/>
</dbReference>
<dbReference type="SUPFAM" id="SSF47413">
    <property type="entry name" value="lambda repressor-like DNA-binding domains"/>
    <property type="match status" value="1"/>
</dbReference>
<evidence type="ECO:0000313" key="2">
    <source>
        <dbReference type="EMBL" id="VGO12419.1"/>
    </source>
</evidence>
<dbReference type="GO" id="GO:0003677">
    <property type="term" value="F:DNA binding"/>
    <property type="evidence" value="ECO:0007669"/>
    <property type="project" value="InterPro"/>
</dbReference>
<dbReference type="PROSITE" id="PS50943">
    <property type="entry name" value="HTH_CROC1"/>
    <property type="match status" value="1"/>
</dbReference>
<name>A0A6C2TXU6_PONDE</name>
<proteinExistence type="predicted"/>
<dbReference type="SMART" id="SM00530">
    <property type="entry name" value="HTH_XRE"/>
    <property type="match status" value="1"/>
</dbReference>
<evidence type="ECO:0000259" key="1">
    <source>
        <dbReference type="PROSITE" id="PS50943"/>
    </source>
</evidence>
<dbReference type="InterPro" id="IPR001387">
    <property type="entry name" value="Cro/C1-type_HTH"/>
</dbReference>
<accession>A0A6C2TXU6</accession>
<dbReference type="Gene3D" id="1.10.260.40">
    <property type="entry name" value="lambda repressor-like DNA-binding domains"/>
    <property type="match status" value="1"/>
</dbReference>
<evidence type="ECO:0000313" key="3">
    <source>
        <dbReference type="Proteomes" id="UP000366872"/>
    </source>
</evidence>
<feature type="domain" description="HTH cro/C1-type" evidence="1">
    <location>
        <begin position="10"/>
        <end position="64"/>
    </location>
</feature>